<keyword evidence="1" id="KW-0812">Transmembrane</keyword>
<accession>A0ABP8GY12</accession>
<evidence type="ECO:0008006" key="4">
    <source>
        <dbReference type="Google" id="ProtNLM"/>
    </source>
</evidence>
<dbReference type="EMBL" id="BAABGY010000007">
    <property type="protein sequence ID" value="GAA4331568.1"/>
    <property type="molecule type" value="Genomic_DNA"/>
</dbReference>
<reference evidence="3" key="1">
    <citation type="journal article" date="2019" name="Int. J. Syst. Evol. Microbiol.">
        <title>The Global Catalogue of Microorganisms (GCM) 10K type strain sequencing project: providing services to taxonomists for standard genome sequencing and annotation.</title>
        <authorList>
            <consortium name="The Broad Institute Genomics Platform"/>
            <consortium name="The Broad Institute Genome Sequencing Center for Infectious Disease"/>
            <person name="Wu L."/>
            <person name="Ma J."/>
        </authorList>
    </citation>
    <scope>NUCLEOTIDE SEQUENCE [LARGE SCALE GENOMIC DNA]</scope>
    <source>
        <strain evidence="3">JCM 17919</strain>
    </source>
</reference>
<name>A0ABP8GY12_9BACT</name>
<dbReference type="Proteomes" id="UP001501725">
    <property type="component" value="Unassembled WGS sequence"/>
</dbReference>
<gene>
    <name evidence="2" type="ORF">GCM10023184_23600</name>
</gene>
<keyword evidence="1" id="KW-0472">Membrane</keyword>
<evidence type="ECO:0000313" key="3">
    <source>
        <dbReference type="Proteomes" id="UP001501725"/>
    </source>
</evidence>
<feature type="transmembrane region" description="Helical" evidence="1">
    <location>
        <begin position="14"/>
        <end position="33"/>
    </location>
</feature>
<evidence type="ECO:0000256" key="1">
    <source>
        <dbReference type="SAM" id="Phobius"/>
    </source>
</evidence>
<keyword evidence="3" id="KW-1185">Reference proteome</keyword>
<evidence type="ECO:0000313" key="2">
    <source>
        <dbReference type="EMBL" id="GAA4331568.1"/>
    </source>
</evidence>
<comment type="caution">
    <text evidence="2">The sequence shown here is derived from an EMBL/GenBank/DDBJ whole genome shotgun (WGS) entry which is preliminary data.</text>
</comment>
<keyword evidence="1" id="KW-1133">Transmembrane helix</keyword>
<organism evidence="2 3">
    <name type="scientific">Flaviaesturariibacter amylovorans</name>
    <dbReference type="NCBI Taxonomy" id="1084520"/>
    <lineage>
        <taxon>Bacteria</taxon>
        <taxon>Pseudomonadati</taxon>
        <taxon>Bacteroidota</taxon>
        <taxon>Chitinophagia</taxon>
        <taxon>Chitinophagales</taxon>
        <taxon>Chitinophagaceae</taxon>
        <taxon>Flaviaestuariibacter</taxon>
    </lineage>
</organism>
<sequence length="64" mass="7279">MNAEAALEYDGKRMVVVGAILVLQLHIMIGCMHRRYRGRHKPKRFNGKKKIARRGEKEGCVLSG</sequence>
<protein>
    <recommendedName>
        <fullName evidence="4">Transmembrane protein</fullName>
    </recommendedName>
</protein>
<proteinExistence type="predicted"/>